<comment type="caution">
    <text evidence="3">The sequence shown here is derived from an EMBL/GenBank/DDBJ whole genome shotgun (WGS) entry which is preliminary data.</text>
</comment>
<dbReference type="RefSeq" id="WP_209997170.1">
    <property type="nucleotide sequence ID" value="NZ_BAAAJY010000023.1"/>
</dbReference>
<gene>
    <name evidence="3" type="ORF">JOF47_001746</name>
</gene>
<reference evidence="3 4" key="1">
    <citation type="submission" date="2021-03" db="EMBL/GenBank/DDBJ databases">
        <title>Sequencing the genomes of 1000 actinobacteria strains.</title>
        <authorList>
            <person name="Klenk H.-P."/>
        </authorList>
    </citation>
    <scope>NUCLEOTIDE SEQUENCE [LARGE SCALE GENOMIC DNA]</scope>
    <source>
        <strain evidence="3 4">DSM 15797</strain>
    </source>
</reference>
<organism evidence="3 4">
    <name type="scientific">Paeniglutamicibacter kerguelensis</name>
    <dbReference type="NCBI Taxonomy" id="254788"/>
    <lineage>
        <taxon>Bacteria</taxon>
        <taxon>Bacillati</taxon>
        <taxon>Actinomycetota</taxon>
        <taxon>Actinomycetes</taxon>
        <taxon>Micrococcales</taxon>
        <taxon>Micrococcaceae</taxon>
        <taxon>Paeniglutamicibacter</taxon>
    </lineage>
</organism>
<name>A0ABS4XCP9_9MICC</name>
<proteinExistence type="predicted"/>
<dbReference type="Pfam" id="PF01613">
    <property type="entry name" value="Flavin_Reduct"/>
    <property type="match status" value="1"/>
</dbReference>
<evidence type="ECO:0000259" key="2">
    <source>
        <dbReference type="SMART" id="SM00903"/>
    </source>
</evidence>
<protein>
    <submittedName>
        <fullName evidence="3">Flavin reductase (DIM6/NTAB) family NADH-FMN oxidoreductase RutF</fullName>
    </submittedName>
</protein>
<keyword evidence="4" id="KW-1185">Reference proteome</keyword>
<feature type="domain" description="Flavin reductase like" evidence="2">
    <location>
        <begin position="11"/>
        <end position="164"/>
    </location>
</feature>
<dbReference type="InterPro" id="IPR050268">
    <property type="entry name" value="NADH-dep_flavin_reductase"/>
</dbReference>
<dbReference type="SMART" id="SM00903">
    <property type="entry name" value="Flavin_Reduct"/>
    <property type="match status" value="1"/>
</dbReference>
<evidence type="ECO:0000256" key="1">
    <source>
        <dbReference type="ARBA" id="ARBA00023002"/>
    </source>
</evidence>
<dbReference type="Gene3D" id="2.30.110.10">
    <property type="entry name" value="Electron Transport, Fmn-binding Protein, Chain A"/>
    <property type="match status" value="1"/>
</dbReference>
<evidence type="ECO:0000313" key="4">
    <source>
        <dbReference type="Proteomes" id="UP001296993"/>
    </source>
</evidence>
<evidence type="ECO:0000313" key="3">
    <source>
        <dbReference type="EMBL" id="MBP2386235.1"/>
    </source>
</evidence>
<dbReference type="InterPro" id="IPR012349">
    <property type="entry name" value="Split_barrel_FMN-bd"/>
</dbReference>
<dbReference type="PANTHER" id="PTHR30466">
    <property type="entry name" value="FLAVIN REDUCTASE"/>
    <property type="match status" value="1"/>
</dbReference>
<keyword evidence="1" id="KW-0560">Oxidoreductase</keyword>
<dbReference type="EMBL" id="JAGIOF010000001">
    <property type="protein sequence ID" value="MBP2386235.1"/>
    <property type="molecule type" value="Genomic_DNA"/>
</dbReference>
<dbReference type="Proteomes" id="UP001296993">
    <property type="component" value="Unassembled WGS sequence"/>
</dbReference>
<accession>A0ABS4XCP9</accession>
<sequence>MAQKTDLERFLQGLDYPLHIVTVASETETETETGPASRSGCLVGFATQCSIEPPRFLVCISKINHSFELMSRARMVGVHVVDAGQRDLAELFGGKTGDDIDKFAACVWRPGPHGVPVLTGCRRRMVAEVVDRTDLGDHLGLVLAPVEMHVEEDSEQLQPSQISDMEAGHPL</sequence>
<dbReference type="PANTHER" id="PTHR30466:SF15">
    <property type="entry name" value="POSSIBLE OXIDOREDUCTASE"/>
    <property type="match status" value="1"/>
</dbReference>
<dbReference type="InterPro" id="IPR002563">
    <property type="entry name" value="Flavin_Rdtase-like_dom"/>
</dbReference>
<dbReference type="SUPFAM" id="SSF50475">
    <property type="entry name" value="FMN-binding split barrel"/>
    <property type="match status" value="1"/>
</dbReference>